<evidence type="ECO:0000313" key="8">
    <source>
        <dbReference type="Proteomes" id="UP000198873"/>
    </source>
</evidence>
<name>A0A1I6QV05_9ACTN</name>
<dbReference type="Pfam" id="PF02775">
    <property type="entry name" value="TPP_enzyme_C"/>
    <property type="match status" value="1"/>
</dbReference>
<sequence>MGERVADFLLRRLREWDVEHVFGYPGDGINGLLAAWGRAADNPEFIQARHEEMAAFEAVGYAKYSGRLGVCVATSGPGAIHLLNGLYDAKLDHVPVVAVIGQTNRSAMGGSYQQEVDLANLFKDVASDFLETVTVPEQLPNVLDRAIRTAYGRRTVTAVIVPADVQELEYEAPSHAFKMVPSSLGLGRSAPVPARADLERAAEILNSGERVAVLVGQGAAGARAEVEQIAEVLSAGVAKALLGKDVLSDDLPYVTGAIGLLGTRPSYELMQGCDTLLTIGSSFPYSQFLPEFGQARAVQIEIDPHMAGMRYPYEVNLIGDAATALRELLPMLERKKHGKWRKGVEANVARWWEVMDRRAATQADPVNPEYVAGALSPLLPDDAMIAADSGSAANWYARHLRMRPGMRGSLSGTLATMGPGVPYVIGAKFAHPDRPAIALVGDGAMQMNGLAEMITAARYWRGWSDPRLIVAVFNNQDLNQVTWEMRSMSGAPQFEPSQHLPDVPYAEFARSIGLLGIRIDEPGGVQPAWQRALAADRPCVLEFVTDPAVPPIPPHATWEQAESTAKALLRGDSDRKNVVKKGIKQKVQEFIPDLKGLNRG</sequence>
<dbReference type="InterPro" id="IPR047212">
    <property type="entry name" value="TPP_POXB-like"/>
</dbReference>
<evidence type="ECO:0000256" key="1">
    <source>
        <dbReference type="ARBA" id="ARBA00007812"/>
    </source>
</evidence>
<dbReference type="SUPFAM" id="SSF52467">
    <property type="entry name" value="DHS-like NAD/FAD-binding domain"/>
    <property type="match status" value="1"/>
</dbReference>
<dbReference type="GO" id="GO:0000287">
    <property type="term" value="F:magnesium ion binding"/>
    <property type="evidence" value="ECO:0007669"/>
    <property type="project" value="InterPro"/>
</dbReference>
<dbReference type="InterPro" id="IPR012001">
    <property type="entry name" value="Thiamin_PyroP_enz_TPP-bd_dom"/>
</dbReference>
<dbReference type="SUPFAM" id="SSF52518">
    <property type="entry name" value="Thiamin diphosphate-binding fold (THDP-binding)"/>
    <property type="match status" value="2"/>
</dbReference>
<dbReference type="GO" id="GO:0030976">
    <property type="term" value="F:thiamine pyrophosphate binding"/>
    <property type="evidence" value="ECO:0007669"/>
    <property type="project" value="InterPro"/>
</dbReference>
<organism evidence="7 8">
    <name type="scientific">Streptomyces harbinensis</name>
    <dbReference type="NCBI Taxonomy" id="1176198"/>
    <lineage>
        <taxon>Bacteria</taxon>
        <taxon>Bacillati</taxon>
        <taxon>Actinomycetota</taxon>
        <taxon>Actinomycetes</taxon>
        <taxon>Kitasatosporales</taxon>
        <taxon>Streptomycetaceae</taxon>
        <taxon>Streptomyces</taxon>
    </lineage>
</organism>
<evidence type="ECO:0000259" key="4">
    <source>
        <dbReference type="Pfam" id="PF00205"/>
    </source>
</evidence>
<dbReference type="InterPro" id="IPR029035">
    <property type="entry name" value="DHS-like_NAD/FAD-binding_dom"/>
</dbReference>
<keyword evidence="2 3" id="KW-0786">Thiamine pyrophosphate</keyword>
<dbReference type="InterPro" id="IPR012000">
    <property type="entry name" value="Thiamin_PyroP_enz_cen_dom"/>
</dbReference>
<keyword evidence="8" id="KW-1185">Reference proteome</keyword>
<dbReference type="InterPro" id="IPR011766">
    <property type="entry name" value="TPP_enzyme_TPP-bd"/>
</dbReference>
<dbReference type="InterPro" id="IPR029061">
    <property type="entry name" value="THDP-binding"/>
</dbReference>
<dbReference type="Proteomes" id="UP000198873">
    <property type="component" value="Unassembled WGS sequence"/>
</dbReference>
<dbReference type="PANTHER" id="PTHR42981:SF2">
    <property type="entry name" value="PYRUVATE DEHYDROGENASE [UBIQUINONE]"/>
    <property type="match status" value="1"/>
</dbReference>
<reference evidence="8" key="1">
    <citation type="submission" date="2016-10" db="EMBL/GenBank/DDBJ databases">
        <authorList>
            <person name="Varghese N."/>
            <person name="Submissions S."/>
        </authorList>
    </citation>
    <scope>NUCLEOTIDE SEQUENCE [LARGE SCALE GENOMIC DNA]</scope>
    <source>
        <strain evidence="8">CGMCC 4.7047</strain>
    </source>
</reference>
<feature type="domain" description="Thiamine pyrophosphate enzyme N-terminal TPP-binding" evidence="6">
    <location>
        <begin position="4"/>
        <end position="119"/>
    </location>
</feature>
<dbReference type="CDD" id="cd02014">
    <property type="entry name" value="TPP_POX"/>
    <property type="match status" value="1"/>
</dbReference>
<dbReference type="STRING" id="1176198.SAMN05444716_102331"/>
<dbReference type="Gene3D" id="3.40.50.1220">
    <property type="entry name" value="TPP-binding domain"/>
    <property type="match status" value="1"/>
</dbReference>
<dbReference type="PANTHER" id="PTHR42981">
    <property type="entry name" value="PYRUVATE DEHYDROGENASE [UBIQUINONE]"/>
    <property type="match status" value="1"/>
</dbReference>
<evidence type="ECO:0000256" key="3">
    <source>
        <dbReference type="RuleBase" id="RU362132"/>
    </source>
</evidence>
<accession>A0A1I6QV05</accession>
<dbReference type="InterPro" id="IPR047211">
    <property type="entry name" value="POXB-like"/>
</dbReference>
<feature type="domain" description="Thiamine pyrophosphate enzyme TPP-binding" evidence="5">
    <location>
        <begin position="388"/>
        <end position="542"/>
    </location>
</feature>
<evidence type="ECO:0000259" key="6">
    <source>
        <dbReference type="Pfam" id="PF02776"/>
    </source>
</evidence>
<dbReference type="CDD" id="cd07039">
    <property type="entry name" value="TPP_PYR_POX"/>
    <property type="match status" value="1"/>
</dbReference>
<dbReference type="InterPro" id="IPR047210">
    <property type="entry name" value="TPP_PYR_POXB-like"/>
</dbReference>
<proteinExistence type="inferred from homology"/>
<evidence type="ECO:0000256" key="2">
    <source>
        <dbReference type="ARBA" id="ARBA00023052"/>
    </source>
</evidence>
<dbReference type="GO" id="GO:0003824">
    <property type="term" value="F:catalytic activity"/>
    <property type="evidence" value="ECO:0007669"/>
    <property type="project" value="InterPro"/>
</dbReference>
<dbReference type="AlphaFoldDB" id="A0A1I6QV05"/>
<dbReference type="Gene3D" id="3.40.50.970">
    <property type="match status" value="2"/>
</dbReference>
<dbReference type="Pfam" id="PF00205">
    <property type="entry name" value="TPP_enzyme_M"/>
    <property type="match status" value="1"/>
</dbReference>
<dbReference type="InterPro" id="IPR000399">
    <property type="entry name" value="TPP-bd_CS"/>
</dbReference>
<dbReference type="PROSITE" id="PS00187">
    <property type="entry name" value="TPP_ENZYMES"/>
    <property type="match status" value="1"/>
</dbReference>
<feature type="domain" description="Thiamine pyrophosphate enzyme central" evidence="4">
    <location>
        <begin position="198"/>
        <end position="328"/>
    </location>
</feature>
<dbReference type="EMBL" id="FPAB01000002">
    <property type="protein sequence ID" value="SFS56230.1"/>
    <property type="molecule type" value="Genomic_DNA"/>
</dbReference>
<dbReference type="Pfam" id="PF02776">
    <property type="entry name" value="TPP_enzyme_N"/>
    <property type="match status" value="1"/>
</dbReference>
<keyword evidence="7" id="KW-0670">Pyruvate</keyword>
<dbReference type="NCBIfam" id="NF006129">
    <property type="entry name" value="PRK08273.1"/>
    <property type="match status" value="1"/>
</dbReference>
<dbReference type="RefSeq" id="WP_026047639.1">
    <property type="nucleotide sequence ID" value="NZ_CP054938.1"/>
</dbReference>
<protein>
    <submittedName>
        <fullName evidence="7">Pyruvate dehydrogenase (Quinone)</fullName>
    </submittedName>
</protein>
<gene>
    <name evidence="7" type="ORF">SAMN05444716_102331</name>
</gene>
<evidence type="ECO:0000313" key="7">
    <source>
        <dbReference type="EMBL" id="SFS56230.1"/>
    </source>
</evidence>
<comment type="similarity">
    <text evidence="1 3">Belongs to the TPP enzyme family.</text>
</comment>
<evidence type="ECO:0000259" key="5">
    <source>
        <dbReference type="Pfam" id="PF02775"/>
    </source>
</evidence>